<dbReference type="InterPro" id="IPR027396">
    <property type="entry name" value="DsrEFH-like"/>
</dbReference>
<dbReference type="InterPro" id="IPR003787">
    <property type="entry name" value="Sulphur_relay_DsrE/F-like"/>
</dbReference>
<organism evidence="1 2">
    <name type="scientific">Ancylomarina euxinus</name>
    <dbReference type="NCBI Taxonomy" id="2283627"/>
    <lineage>
        <taxon>Bacteria</taxon>
        <taxon>Pseudomonadati</taxon>
        <taxon>Bacteroidota</taxon>
        <taxon>Bacteroidia</taxon>
        <taxon>Marinilabiliales</taxon>
        <taxon>Marinifilaceae</taxon>
        <taxon>Ancylomarina</taxon>
    </lineage>
</organism>
<dbReference type="RefSeq" id="WP_125031473.1">
    <property type="nucleotide sequence ID" value="NZ_JAPXVP010000014.1"/>
</dbReference>
<gene>
    <name evidence="1" type="ORF">DWB61_13785</name>
</gene>
<dbReference type="Proteomes" id="UP000285794">
    <property type="component" value="Unassembled WGS sequence"/>
</dbReference>
<protein>
    <submittedName>
        <fullName evidence="1">Uncharacterized protein</fullName>
    </submittedName>
</protein>
<dbReference type="EMBL" id="QQWG01000016">
    <property type="protein sequence ID" value="RRG19816.1"/>
    <property type="molecule type" value="Genomic_DNA"/>
</dbReference>
<reference evidence="1 2" key="1">
    <citation type="submission" date="2018-07" db="EMBL/GenBank/DDBJ databases">
        <title>Draft genome sequence of Ancylomarina sp. M1P.</title>
        <authorList>
            <person name="Yadav S."/>
            <person name="Villanueva L."/>
            <person name="Damste J.S.S."/>
        </authorList>
    </citation>
    <scope>NUCLEOTIDE SEQUENCE [LARGE SCALE GENOMIC DNA]</scope>
    <source>
        <strain evidence="1 2">M1P</strain>
    </source>
</reference>
<evidence type="ECO:0000313" key="1">
    <source>
        <dbReference type="EMBL" id="RRG19816.1"/>
    </source>
</evidence>
<evidence type="ECO:0000313" key="2">
    <source>
        <dbReference type="Proteomes" id="UP000285794"/>
    </source>
</evidence>
<dbReference type="SUPFAM" id="SSF75169">
    <property type="entry name" value="DsrEFH-like"/>
    <property type="match status" value="1"/>
</dbReference>
<sequence length="114" mass="12527">MNNSNTLVQIDKNGMGTGNEELGLILISNYLKLSLSNEQLPKIITFYNAGVQLTCTDSPVLDTLREMEKAGVKMIICKTCLNFYQLADKVEVGIQGTMQDIITLQADASKVINL</sequence>
<dbReference type="OrthoDB" id="9801500at2"/>
<accession>A0A425XYB0</accession>
<dbReference type="AlphaFoldDB" id="A0A425XYB0"/>
<keyword evidence="2" id="KW-1185">Reference proteome</keyword>
<proteinExistence type="predicted"/>
<comment type="caution">
    <text evidence="1">The sequence shown here is derived from an EMBL/GenBank/DDBJ whole genome shotgun (WGS) entry which is preliminary data.</text>
</comment>
<name>A0A425XYB0_9BACT</name>
<dbReference type="Pfam" id="PF02635">
    <property type="entry name" value="DsrE"/>
    <property type="match status" value="1"/>
</dbReference>